<dbReference type="CDD" id="cd01630">
    <property type="entry name" value="HAD_KDO-like"/>
    <property type="match status" value="1"/>
</dbReference>
<dbReference type="SFLD" id="SFLDG01136">
    <property type="entry name" value="C1.6:_Phosphoserine_Phosphatas"/>
    <property type="match status" value="1"/>
</dbReference>
<dbReference type="InterPro" id="IPR010023">
    <property type="entry name" value="KdsC_fam"/>
</dbReference>
<dbReference type="Proteomes" id="UP000536773">
    <property type="component" value="Unassembled WGS sequence"/>
</dbReference>
<protein>
    <submittedName>
        <fullName evidence="8">3-deoxy-D-manno-octulosonate 8-phosphate phosphatase</fullName>
        <ecNumber evidence="8">3.1.3.45</ecNumber>
    </submittedName>
    <submittedName>
        <fullName evidence="9">HAD-IIIA family hydrolase</fullName>
    </submittedName>
</protein>
<dbReference type="Gene3D" id="3.40.50.1000">
    <property type="entry name" value="HAD superfamily/HAD-like"/>
    <property type="match status" value="1"/>
</dbReference>
<dbReference type="RefSeq" id="WP_014015054.1">
    <property type="nucleotide sequence ID" value="NZ_CABMON010000012.1"/>
</dbReference>
<proteinExistence type="inferred from homology"/>
<feature type="binding site" evidence="7">
    <location>
        <position position="13"/>
    </location>
    <ligand>
        <name>Mg(2+)</name>
        <dbReference type="ChEBI" id="CHEBI:18420"/>
    </ligand>
</feature>
<organism evidence="8 10">
    <name type="scientific">Megasphaera elsdenii</name>
    <dbReference type="NCBI Taxonomy" id="907"/>
    <lineage>
        <taxon>Bacteria</taxon>
        <taxon>Bacillati</taxon>
        <taxon>Bacillota</taxon>
        <taxon>Negativicutes</taxon>
        <taxon>Veillonellales</taxon>
        <taxon>Veillonellaceae</taxon>
        <taxon>Megasphaera</taxon>
    </lineage>
</organism>
<evidence type="ECO:0000256" key="5">
    <source>
        <dbReference type="ARBA" id="ARBA00022801"/>
    </source>
</evidence>
<dbReference type="SUPFAM" id="SSF56784">
    <property type="entry name" value="HAD-like"/>
    <property type="match status" value="1"/>
</dbReference>
<dbReference type="Pfam" id="PF08282">
    <property type="entry name" value="Hydrolase_3"/>
    <property type="match status" value="1"/>
</dbReference>
<reference evidence="9 11" key="2">
    <citation type="submission" date="2020-04" db="EMBL/GenBank/DDBJ databases">
        <authorList>
            <person name="Hitch T.C.A."/>
            <person name="Wylensek D."/>
            <person name="Clavel T."/>
        </authorList>
    </citation>
    <scope>NUCLEOTIDE SEQUENCE [LARGE SCALE GENOMIC DNA]</scope>
    <source>
        <strain evidence="9 11">WCA-386-APC-2A</strain>
    </source>
</reference>
<dbReference type="GO" id="GO:0046872">
    <property type="term" value="F:metal ion binding"/>
    <property type="evidence" value="ECO:0007669"/>
    <property type="project" value="UniProtKB-KW"/>
</dbReference>
<evidence type="ECO:0000313" key="11">
    <source>
        <dbReference type="Proteomes" id="UP000536773"/>
    </source>
</evidence>
<dbReference type="OrthoDB" id="9805604at2"/>
<dbReference type="InterPro" id="IPR023214">
    <property type="entry name" value="HAD_sf"/>
</dbReference>
<dbReference type="GO" id="GO:0008781">
    <property type="term" value="F:N-acylneuraminate cytidylyltransferase activity"/>
    <property type="evidence" value="ECO:0007669"/>
    <property type="project" value="TreeGrafter"/>
</dbReference>
<dbReference type="PANTHER" id="PTHR21485:SF3">
    <property type="entry name" value="N-ACYLNEURAMINATE CYTIDYLYLTRANSFERASE"/>
    <property type="match status" value="1"/>
</dbReference>
<dbReference type="EC" id="3.1.3.45" evidence="8"/>
<evidence type="ECO:0000256" key="7">
    <source>
        <dbReference type="PIRSR" id="PIRSR006118-2"/>
    </source>
</evidence>
<dbReference type="FunFam" id="3.40.50.1000:FF:000029">
    <property type="entry name" value="3-deoxy-D-manno-octulosonate 8-phosphate phosphatase KdsC"/>
    <property type="match status" value="1"/>
</dbReference>
<accession>A0A1M6NLF1</accession>
<dbReference type="SFLD" id="SFLDG01138">
    <property type="entry name" value="C1.6.2:_Deoxy-d-mannose-octulo"/>
    <property type="match status" value="1"/>
</dbReference>
<keyword evidence="6 7" id="KW-0460">Magnesium</keyword>
<dbReference type="InterPro" id="IPR036412">
    <property type="entry name" value="HAD-like_sf"/>
</dbReference>
<evidence type="ECO:0000256" key="6">
    <source>
        <dbReference type="ARBA" id="ARBA00022842"/>
    </source>
</evidence>
<comment type="similarity">
    <text evidence="2">Belongs to the KdsC family.</text>
</comment>
<dbReference type="AlphaFoldDB" id="A0A1M6NLF1"/>
<feature type="binding site" evidence="7">
    <location>
        <position position="106"/>
    </location>
    <ligand>
        <name>Mg(2+)</name>
        <dbReference type="ChEBI" id="CHEBI:18420"/>
    </ligand>
</feature>
<gene>
    <name evidence="8" type="ORF">C6Y28_02635</name>
    <name evidence="9" type="ORF">HG933_07270</name>
</gene>
<evidence type="ECO:0000256" key="4">
    <source>
        <dbReference type="ARBA" id="ARBA00022723"/>
    </source>
</evidence>
<dbReference type="SFLD" id="SFLDS00003">
    <property type="entry name" value="Haloacid_Dehalogenase"/>
    <property type="match status" value="1"/>
</dbReference>
<evidence type="ECO:0000256" key="1">
    <source>
        <dbReference type="ARBA" id="ARBA00001946"/>
    </source>
</evidence>
<reference evidence="8 10" key="1">
    <citation type="journal article" date="2018" name="Genome Announc.">
        <title>Complete genomes of two Megasphaera elsdenii strains, NCIMB 702410 and ATCC 25940.</title>
        <authorList>
            <person name="Hatmaker E.A."/>
            <person name="O'Dell K."/>
            <person name="Riley L.A."/>
            <person name="Klingeman D.M."/>
            <person name="Guss A.M."/>
        </authorList>
    </citation>
    <scope>NUCLEOTIDE SEQUENCE [LARGE SCALE GENOMIC DNA]</scope>
    <source>
        <strain evidence="8 10">NCIMB702410</strain>
    </source>
</reference>
<comment type="subunit">
    <text evidence="3">Homotetramer.</text>
</comment>
<name>A0A1M6NLF1_MEGEL</name>
<evidence type="ECO:0000313" key="10">
    <source>
        <dbReference type="Proteomes" id="UP000238358"/>
    </source>
</evidence>
<dbReference type="PIRSF" id="PIRSF006118">
    <property type="entry name" value="KDO8-P_Ptase"/>
    <property type="match status" value="1"/>
</dbReference>
<evidence type="ECO:0000313" key="9">
    <source>
        <dbReference type="EMBL" id="NMK39179.1"/>
    </source>
</evidence>
<dbReference type="InterPro" id="IPR050793">
    <property type="entry name" value="CMP-NeuNAc_synthase"/>
</dbReference>
<comment type="cofactor">
    <cofactor evidence="1 7">
        <name>Mg(2+)</name>
        <dbReference type="ChEBI" id="CHEBI:18420"/>
    </cofactor>
</comment>
<keyword evidence="5 8" id="KW-0378">Hydrolase</keyword>
<dbReference type="EMBL" id="CP027569">
    <property type="protein sequence ID" value="AVO26599.1"/>
    <property type="molecule type" value="Genomic_DNA"/>
</dbReference>
<keyword evidence="4 7" id="KW-0479">Metal-binding</keyword>
<feature type="binding site" evidence="7">
    <location>
        <position position="15"/>
    </location>
    <ligand>
        <name>substrate</name>
    </ligand>
</feature>
<evidence type="ECO:0000313" key="8">
    <source>
        <dbReference type="EMBL" id="AVO26599.1"/>
    </source>
</evidence>
<dbReference type="NCBIfam" id="TIGR01670">
    <property type="entry name" value="KdsC-phosphatas"/>
    <property type="match status" value="1"/>
</dbReference>
<dbReference type="GO" id="GO:0019143">
    <property type="term" value="F:3-deoxy-manno-octulosonate-8-phosphatase activity"/>
    <property type="evidence" value="ECO:0007669"/>
    <property type="project" value="UniProtKB-EC"/>
</dbReference>
<dbReference type="Proteomes" id="UP000238358">
    <property type="component" value="Chromosome"/>
</dbReference>
<evidence type="ECO:0000256" key="2">
    <source>
        <dbReference type="ARBA" id="ARBA00005893"/>
    </source>
</evidence>
<dbReference type="EMBL" id="JABBJH010000009">
    <property type="protein sequence ID" value="NMK39179.1"/>
    <property type="molecule type" value="Genomic_DNA"/>
</dbReference>
<dbReference type="GeneID" id="97491012"/>
<evidence type="ECO:0000256" key="3">
    <source>
        <dbReference type="ARBA" id="ARBA00011881"/>
    </source>
</evidence>
<dbReference type="PANTHER" id="PTHR21485">
    <property type="entry name" value="HAD SUPERFAMILY MEMBERS CMAS AND KDSC"/>
    <property type="match status" value="1"/>
</dbReference>
<sequence>MSFLTHIKMLALDVDGVMTDGIIYYSPSGDAMKGFSARDGMGISLIRAAGLKTALVTGRRSPMVEQRAKDLHIDYVLQDCSRKLLAMQQLCSEIGLSLDEVAYMGDDLNDVELIANAGFGAAPLDACEEARRSAAFVSAYPGGHGALREFAEYILKSQHVWDKVLSRYLGDGSLTLRQ</sequence>